<gene>
    <name evidence="9" type="ordered locus">MA_3102</name>
</gene>
<feature type="domain" description="Prepilin type IV endopeptidase peptidase" evidence="7">
    <location>
        <begin position="26"/>
        <end position="136"/>
    </location>
</feature>
<evidence type="ECO:0000256" key="5">
    <source>
        <dbReference type="ARBA" id="ARBA00023136"/>
    </source>
</evidence>
<dbReference type="STRING" id="188937.MA_3102"/>
<dbReference type="InParanoid" id="Q8TLD4"/>
<feature type="transmembrane region" description="Helical" evidence="6">
    <location>
        <begin position="132"/>
        <end position="160"/>
    </location>
</feature>
<feature type="transmembrane region" description="Helical" evidence="6">
    <location>
        <begin position="103"/>
        <end position="120"/>
    </location>
</feature>
<dbReference type="InterPro" id="IPR000045">
    <property type="entry name" value="Prepilin_IV_endopep_pep"/>
</dbReference>
<dbReference type="Pfam" id="PF01478">
    <property type="entry name" value="Peptidase_A24"/>
    <property type="match status" value="1"/>
</dbReference>
<dbReference type="RefSeq" id="WP_011023041.1">
    <property type="nucleotide sequence ID" value="NC_003552.1"/>
</dbReference>
<dbReference type="AlphaFoldDB" id="Q8TLD4"/>
<evidence type="ECO:0008006" key="11">
    <source>
        <dbReference type="Google" id="ProtNLM"/>
    </source>
</evidence>
<accession>Q8TLD4</accession>
<keyword evidence="10" id="KW-1185">Reference proteome</keyword>
<sequence length="272" mass="30625">MPVNKMSNIHKNILNVFFMIEILKILFAMAFLLYSCYSDLKARRVSNGVWKYMLVSGSVFVIYELFTGGTPYLKALFLSGVVVFISVYILFHLGAFGGGDAKGLLVLSILFPLYPIFQFSGEAYPLLGRPLIGLFTLTVLGNALLLTALIPLGMFCYNLLHFSPEMLKKPLYMLIGYRTEISSLKNKEYLALLEKFEVDEHGSIMKRFARTGLDFDANQKPELEEYMKKGLIGKDVWVTPGLPFMLSITAGFITAIVFGDFIFYIVMCLMLG</sequence>
<evidence type="ECO:0000313" key="9">
    <source>
        <dbReference type="EMBL" id="AAM06475.1"/>
    </source>
</evidence>
<comment type="subcellular location">
    <subcellularLocation>
        <location evidence="1">Cell membrane</location>
        <topology evidence="1">Multi-pass membrane protein</topology>
    </subcellularLocation>
</comment>
<dbReference type="PhylomeDB" id="Q8TLD4"/>
<reference evidence="9 10" key="1">
    <citation type="journal article" date="2002" name="Genome Res.">
        <title>The genome of Methanosarcina acetivorans reveals extensive metabolic and physiological diversity.</title>
        <authorList>
            <person name="Galagan J.E."/>
            <person name="Nusbaum C."/>
            <person name="Roy A."/>
            <person name="Endrizzi M.G."/>
            <person name="Macdonald P."/>
            <person name="FitzHugh W."/>
            <person name="Calvo S."/>
            <person name="Engels R."/>
            <person name="Smirnov S."/>
            <person name="Atnoor D."/>
            <person name="Brown A."/>
            <person name="Allen N."/>
            <person name="Naylor J."/>
            <person name="Stange-Thomann N."/>
            <person name="DeArellano K."/>
            <person name="Johnson R."/>
            <person name="Linton L."/>
            <person name="McEwan P."/>
            <person name="McKernan K."/>
            <person name="Talamas J."/>
            <person name="Tirrell A."/>
            <person name="Ye W."/>
            <person name="Zimmer A."/>
            <person name="Barber R.D."/>
            <person name="Cann I."/>
            <person name="Graham D.E."/>
            <person name="Grahame D.A."/>
            <person name="Guss A."/>
            <person name="Hedderich R."/>
            <person name="Ingram-Smith C."/>
            <person name="Kuettner C.H."/>
            <person name="Krzycki J.A."/>
            <person name="Leigh J.A."/>
            <person name="Li W."/>
            <person name="Liu J."/>
            <person name="Mukhopadhyay B."/>
            <person name="Reeve J.N."/>
            <person name="Smith K."/>
            <person name="Springer T.A."/>
            <person name="Umayam L.A."/>
            <person name="White O."/>
            <person name="White R.H."/>
            <person name="de Macario E.C."/>
            <person name="Ferry J.G."/>
            <person name="Jarrell K.F."/>
            <person name="Jing H."/>
            <person name="Macario A.J.L."/>
            <person name="Paulsen I."/>
            <person name="Pritchett M."/>
            <person name="Sowers K.R."/>
            <person name="Swanson R.V."/>
            <person name="Zinder S.H."/>
            <person name="Lander E."/>
            <person name="Metcalf W.W."/>
            <person name="Birren B."/>
        </authorList>
    </citation>
    <scope>NUCLEOTIDE SEQUENCE [LARGE SCALE GENOMIC DNA]</scope>
    <source>
        <strain evidence="10">ATCC 35395 / DSM 2834 / JCM 12185 / C2A</strain>
    </source>
</reference>
<feature type="transmembrane region" description="Helical" evidence="6">
    <location>
        <begin position="49"/>
        <end position="66"/>
    </location>
</feature>
<dbReference type="GO" id="GO:0004190">
    <property type="term" value="F:aspartic-type endopeptidase activity"/>
    <property type="evidence" value="ECO:0007669"/>
    <property type="project" value="InterPro"/>
</dbReference>
<keyword evidence="4 6" id="KW-1133">Transmembrane helix</keyword>
<evidence type="ECO:0000313" key="10">
    <source>
        <dbReference type="Proteomes" id="UP000002487"/>
    </source>
</evidence>
<dbReference type="HOGENOM" id="CLU_086258_0_0_2"/>
<feature type="domain" description="Preflagellin peptidase C-terminal" evidence="8">
    <location>
        <begin position="168"/>
        <end position="261"/>
    </location>
</feature>
<dbReference type="PANTHER" id="PTHR36506:SF1">
    <property type="entry name" value="PREFLAGELLIN PEPTIDASE"/>
    <property type="match status" value="1"/>
</dbReference>
<evidence type="ECO:0000256" key="1">
    <source>
        <dbReference type="ARBA" id="ARBA00004651"/>
    </source>
</evidence>
<evidence type="ECO:0000256" key="3">
    <source>
        <dbReference type="ARBA" id="ARBA00022692"/>
    </source>
</evidence>
<dbReference type="EnsemblBacteria" id="AAM06475">
    <property type="protein sequence ID" value="AAM06475"/>
    <property type="gene ID" value="MA_3102"/>
</dbReference>
<evidence type="ECO:0000256" key="4">
    <source>
        <dbReference type="ARBA" id="ARBA00022989"/>
    </source>
</evidence>
<feature type="transmembrane region" description="Helical" evidence="6">
    <location>
        <begin position="12"/>
        <end position="37"/>
    </location>
</feature>
<keyword evidence="5 6" id="KW-0472">Membrane</keyword>
<dbReference type="EMBL" id="AE010299">
    <property type="protein sequence ID" value="AAM06475.1"/>
    <property type="molecule type" value="Genomic_DNA"/>
</dbReference>
<proteinExistence type="predicted"/>
<feature type="transmembrane region" description="Helical" evidence="6">
    <location>
        <begin position="244"/>
        <end position="267"/>
    </location>
</feature>
<dbReference type="GeneID" id="1474996"/>
<evidence type="ECO:0000259" key="7">
    <source>
        <dbReference type="Pfam" id="PF01478"/>
    </source>
</evidence>
<dbReference type="PANTHER" id="PTHR36506">
    <property type="entry name" value="PREFLAGELLIN PEPTIDASE"/>
    <property type="match status" value="1"/>
</dbReference>
<keyword evidence="3 6" id="KW-0812">Transmembrane</keyword>
<evidence type="ECO:0000256" key="6">
    <source>
        <dbReference type="SAM" id="Phobius"/>
    </source>
</evidence>
<dbReference type="Gene3D" id="1.20.120.1220">
    <property type="match status" value="1"/>
</dbReference>
<dbReference type="Gene3D" id="6.10.250.3240">
    <property type="match status" value="1"/>
</dbReference>
<dbReference type="GO" id="GO:0005886">
    <property type="term" value="C:plasma membrane"/>
    <property type="evidence" value="ECO:0007669"/>
    <property type="project" value="UniProtKB-SubCell"/>
</dbReference>
<name>Q8TLD4_METAC</name>
<dbReference type="Proteomes" id="UP000002487">
    <property type="component" value="Chromosome"/>
</dbReference>
<feature type="transmembrane region" description="Helical" evidence="6">
    <location>
        <begin position="72"/>
        <end position="91"/>
    </location>
</feature>
<organism evidence="9 10">
    <name type="scientific">Methanosarcina acetivorans (strain ATCC 35395 / DSM 2834 / JCM 12185 / C2A)</name>
    <dbReference type="NCBI Taxonomy" id="188937"/>
    <lineage>
        <taxon>Archaea</taxon>
        <taxon>Methanobacteriati</taxon>
        <taxon>Methanobacteriota</taxon>
        <taxon>Stenosarchaea group</taxon>
        <taxon>Methanomicrobia</taxon>
        <taxon>Methanosarcinales</taxon>
        <taxon>Methanosarcinaceae</taxon>
        <taxon>Methanosarcina</taxon>
    </lineage>
</organism>
<evidence type="ECO:0000259" key="8">
    <source>
        <dbReference type="Pfam" id="PF06847"/>
    </source>
</evidence>
<keyword evidence="2" id="KW-1003">Cell membrane</keyword>
<dbReference type="InterPro" id="IPR052218">
    <property type="entry name" value="Preflagellin_Peptidase"/>
</dbReference>
<dbReference type="InterPro" id="IPR009655">
    <property type="entry name" value="Preflagellin_peptidase_C"/>
</dbReference>
<dbReference type="Pfam" id="PF06847">
    <property type="entry name" value="Arc_PepC_II"/>
    <property type="match status" value="1"/>
</dbReference>
<evidence type="ECO:0000256" key="2">
    <source>
        <dbReference type="ARBA" id="ARBA00022475"/>
    </source>
</evidence>
<protein>
    <recommendedName>
        <fullName evidence="11">Preflagellin peptidase</fullName>
    </recommendedName>
</protein>
<dbReference type="KEGG" id="mac:MA_3102"/>